<feature type="region of interest" description="Disordered" evidence="1">
    <location>
        <begin position="124"/>
        <end position="158"/>
    </location>
</feature>
<feature type="compositionally biased region" description="Low complexity" evidence="1">
    <location>
        <begin position="130"/>
        <end position="150"/>
    </location>
</feature>
<evidence type="ECO:0000313" key="3">
    <source>
        <dbReference type="Proteomes" id="UP000092666"/>
    </source>
</evidence>
<dbReference type="Proteomes" id="UP000092666">
    <property type="component" value="Unassembled WGS sequence"/>
</dbReference>
<protein>
    <submittedName>
        <fullName evidence="2">Uncharacterized protein</fullName>
    </submittedName>
</protein>
<name>A0A1B9H0K9_9TREE</name>
<sequence>MSSTVRASSPEEPLTLSMQSPQAAVAEQSMFDVTAMVDPKTKVWHPRGRLSQWRPRIDHVSHVLHSLKASLKAKSLDGIAEGEAVNKQVWSLYHHSHQTFISMTSQRAIHSSSRFVLYPDTTTTQSINDSAPASPSRILSLASSSSTPTPVRTRKISSQSLSDEGVKVIRFNEIDDAERERLWDSLRDGLQA</sequence>
<dbReference type="OrthoDB" id="5596422at2759"/>
<proteinExistence type="predicted"/>
<dbReference type="EMBL" id="KI669494">
    <property type="protein sequence ID" value="OCF36816.1"/>
    <property type="molecule type" value="Genomic_DNA"/>
</dbReference>
<dbReference type="STRING" id="1296120.A0A1B9H0K9"/>
<keyword evidence="3" id="KW-1185">Reference proteome</keyword>
<evidence type="ECO:0000313" key="2">
    <source>
        <dbReference type="EMBL" id="OCF36816.1"/>
    </source>
</evidence>
<reference evidence="2 3" key="1">
    <citation type="submission" date="2013-07" db="EMBL/GenBank/DDBJ databases">
        <title>The Genome Sequence of Cryptococcus heveanensis BCC8398.</title>
        <authorList>
            <consortium name="The Broad Institute Genome Sequencing Platform"/>
            <person name="Cuomo C."/>
            <person name="Litvintseva A."/>
            <person name="Chen Y."/>
            <person name="Heitman J."/>
            <person name="Sun S."/>
            <person name="Springer D."/>
            <person name="Dromer F."/>
            <person name="Young S.K."/>
            <person name="Zeng Q."/>
            <person name="Gargeya S."/>
            <person name="Fitzgerald M."/>
            <person name="Abouelleil A."/>
            <person name="Alvarado L."/>
            <person name="Berlin A.M."/>
            <person name="Chapman S.B."/>
            <person name="Dewar J."/>
            <person name="Goldberg J."/>
            <person name="Griggs A."/>
            <person name="Gujja S."/>
            <person name="Hansen M."/>
            <person name="Howarth C."/>
            <person name="Imamovic A."/>
            <person name="Larimer J."/>
            <person name="McCowan C."/>
            <person name="Murphy C."/>
            <person name="Pearson M."/>
            <person name="Priest M."/>
            <person name="Roberts A."/>
            <person name="Saif S."/>
            <person name="Shea T."/>
            <person name="Sykes S."/>
            <person name="Wortman J."/>
            <person name="Nusbaum C."/>
            <person name="Birren B."/>
        </authorList>
    </citation>
    <scope>NUCLEOTIDE SEQUENCE [LARGE SCALE GENOMIC DNA]</scope>
    <source>
        <strain evidence="2 3">BCC8398</strain>
    </source>
</reference>
<dbReference type="AlphaFoldDB" id="A0A1B9H0K9"/>
<evidence type="ECO:0000256" key="1">
    <source>
        <dbReference type="SAM" id="MobiDB-lite"/>
    </source>
</evidence>
<reference evidence="3" key="2">
    <citation type="submission" date="2013-12" db="EMBL/GenBank/DDBJ databases">
        <title>Evolution of pathogenesis and genome organization in the Tremellales.</title>
        <authorList>
            <person name="Cuomo C."/>
            <person name="Litvintseva A."/>
            <person name="Heitman J."/>
            <person name="Chen Y."/>
            <person name="Sun S."/>
            <person name="Springer D."/>
            <person name="Dromer F."/>
            <person name="Young S."/>
            <person name="Zeng Q."/>
            <person name="Chapman S."/>
            <person name="Gujja S."/>
            <person name="Saif S."/>
            <person name="Birren B."/>
        </authorList>
    </citation>
    <scope>NUCLEOTIDE SEQUENCE [LARGE SCALE GENOMIC DNA]</scope>
    <source>
        <strain evidence="3">BCC8398</strain>
    </source>
</reference>
<accession>A0A1B9H0K9</accession>
<gene>
    <name evidence="2" type="ORF">I316_01412</name>
</gene>
<organism evidence="2 3">
    <name type="scientific">Kwoniella heveanensis BCC8398</name>
    <dbReference type="NCBI Taxonomy" id="1296120"/>
    <lineage>
        <taxon>Eukaryota</taxon>
        <taxon>Fungi</taxon>
        <taxon>Dikarya</taxon>
        <taxon>Basidiomycota</taxon>
        <taxon>Agaricomycotina</taxon>
        <taxon>Tremellomycetes</taxon>
        <taxon>Tremellales</taxon>
        <taxon>Cryptococcaceae</taxon>
        <taxon>Kwoniella</taxon>
    </lineage>
</organism>